<keyword evidence="2" id="KW-1185">Reference proteome</keyword>
<comment type="caution">
    <text evidence="1">The sequence shown here is derived from an EMBL/GenBank/DDBJ whole genome shotgun (WGS) entry which is preliminary data.</text>
</comment>
<dbReference type="Proteomes" id="UP000224460">
    <property type="component" value="Unassembled WGS sequence"/>
</dbReference>
<gene>
    <name evidence="1" type="ORF">CS063_02440</name>
</gene>
<organism evidence="1 2">
    <name type="scientific">Sporanaerobium hydrogeniformans</name>
    <dbReference type="NCBI Taxonomy" id="3072179"/>
    <lineage>
        <taxon>Bacteria</taxon>
        <taxon>Bacillati</taxon>
        <taxon>Bacillota</taxon>
        <taxon>Clostridia</taxon>
        <taxon>Lachnospirales</taxon>
        <taxon>Lachnospiraceae</taxon>
        <taxon>Sporanaerobium</taxon>
    </lineage>
</organism>
<evidence type="ECO:0000313" key="2">
    <source>
        <dbReference type="Proteomes" id="UP000224460"/>
    </source>
</evidence>
<proteinExistence type="predicted"/>
<protein>
    <submittedName>
        <fullName evidence="1">Uncharacterized protein</fullName>
    </submittedName>
</protein>
<reference evidence="1" key="1">
    <citation type="submission" date="2017-10" db="EMBL/GenBank/DDBJ databases">
        <title>Genome sequence of cellulolytic Lachnospiraceae bacterium XHS1971 isolated from hotspring sediment.</title>
        <authorList>
            <person name="Vasudevan G."/>
            <person name="Joshi A.J."/>
            <person name="Hivarkar S."/>
            <person name="Lanjekar V.B."/>
            <person name="Dhakephalkar P.K."/>
            <person name="Dagar S."/>
        </authorList>
    </citation>
    <scope>NUCLEOTIDE SEQUENCE</scope>
    <source>
        <strain evidence="1">XHS1971</strain>
    </source>
</reference>
<dbReference type="EMBL" id="PEDL01000001">
    <property type="protein sequence ID" value="PHV72356.1"/>
    <property type="molecule type" value="Genomic_DNA"/>
</dbReference>
<sequence>MFNMSGLDLMVIFKLAGIGLGTTLINQLLKKTDAGEWVFYTTTMGIIFGLLIVLQYVLQFFEAVQTMFTF</sequence>
<name>A0AC61DIJ9_9FIRM</name>
<accession>A0AC61DIJ9</accession>
<evidence type="ECO:0000313" key="1">
    <source>
        <dbReference type="EMBL" id="PHV72356.1"/>
    </source>
</evidence>